<protein>
    <submittedName>
        <fullName evidence="2">Zinc finger protein PLAGL2</fullName>
    </submittedName>
</protein>
<feature type="region of interest" description="Disordered" evidence="1">
    <location>
        <begin position="86"/>
        <end position="126"/>
    </location>
</feature>
<evidence type="ECO:0000313" key="3">
    <source>
        <dbReference type="Proteomes" id="UP001178508"/>
    </source>
</evidence>
<dbReference type="AlphaFoldDB" id="A0AAV1F2X0"/>
<dbReference type="EMBL" id="OY660867">
    <property type="protein sequence ID" value="CAJ1055096.1"/>
    <property type="molecule type" value="Genomic_DNA"/>
</dbReference>
<proteinExistence type="predicted"/>
<accession>A0AAV1F2X0</accession>
<sequence length="181" mass="19786">MNIKHVNMILIRSLCLSNRSYSSDLHILIIYEIIRSPPNTGNQSECVSELVCVSVCVCVPVKKKKKVCESGVTSHSHNAYRPITLQQQQQQPEGSQPLSGPNTTSSENLEKAKIKKTPTELRKRREAAAGVCRGGIEVRVRDGSGPGLHVKRTNAALETFWTVKMQSNVSHSPPTIAVGTG</sequence>
<feature type="compositionally biased region" description="Polar residues" evidence="1">
    <location>
        <begin position="92"/>
        <end position="107"/>
    </location>
</feature>
<organism evidence="2 3">
    <name type="scientific">Xyrichtys novacula</name>
    <name type="common">Pearly razorfish</name>
    <name type="synonym">Hemipteronotus novacula</name>
    <dbReference type="NCBI Taxonomy" id="13765"/>
    <lineage>
        <taxon>Eukaryota</taxon>
        <taxon>Metazoa</taxon>
        <taxon>Chordata</taxon>
        <taxon>Craniata</taxon>
        <taxon>Vertebrata</taxon>
        <taxon>Euteleostomi</taxon>
        <taxon>Actinopterygii</taxon>
        <taxon>Neopterygii</taxon>
        <taxon>Teleostei</taxon>
        <taxon>Neoteleostei</taxon>
        <taxon>Acanthomorphata</taxon>
        <taxon>Eupercaria</taxon>
        <taxon>Labriformes</taxon>
        <taxon>Labridae</taxon>
        <taxon>Xyrichtys</taxon>
    </lineage>
</organism>
<feature type="compositionally biased region" description="Basic and acidic residues" evidence="1">
    <location>
        <begin position="108"/>
        <end position="126"/>
    </location>
</feature>
<evidence type="ECO:0000256" key="1">
    <source>
        <dbReference type="SAM" id="MobiDB-lite"/>
    </source>
</evidence>
<evidence type="ECO:0000313" key="2">
    <source>
        <dbReference type="EMBL" id="CAJ1055096.1"/>
    </source>
</evidence>
<keyword evidence="3" id="KW-1185">Reference proteome</keyword>
<reference evidence="2" key="1">
    <citation type="submission" date="2023-08" db="EMBL/GenBank/DDBJ databases">
        <authorList>
            <person name="Alioto T."/>
            <person name="Alioto T."/>
            <person name="Gomez Garrido J."/>
        </authorList>
    </citation>
    <scope>NUCLEOTIDE SEQUENCE</scope>
</reference>
<dbReference type="Proteomes" id="UP001178508">
    <property type="component" value="Chromosome 4"/>
</dbReference>
<gene>
    <name evidence="2" type="ORF">XNOV1_A003175</name>
</gene>
<name>A0AAV1F2X0_XYRNO</name>